<evidence type="ECO:0000256" key="5">
    <source>
        <dbReference type="ARBA" id="ARBA00023159"/>
    </source>
</evidence>
<dbReference type="FunFam" id="3.30.730.10:FF:000001">
    <property type="entry name" value="Ethylene-responsive transcription factor 2"/>
    <property type="match status" value="1"/>
</dbReference>
<evidence type="ECO:0000256" key="6">
    <source>
        <dbReference type="ARBA" id="ARBA00023163"/>
    </source>
</evidence>
<reference evidence="11 12" key="1">
    <citation type="submission" date="2024-01" db="EMBL/GenBank/DDBJ databases">
        <title>The genomes of 5 underutilized Papilionoideae crops provide insights into root nodulation and disease resistanc.</title>
        <authorList>
            <person name="Yuan L."/>
        </authorList>
    </citation>
    <scope>NUCLEOTIDE SEQUENCE [LARGE SCALE GENOMIC DNA]</scope>
    <source>
        <strain evidence="11">ZHUSHIDOU_FW_LH</strain>
        <tissue evidence="11">Leaf</tissue>
    </source>
</reference>
<evidence type="ECO:0000256" key="8">
    <source>
        <dbReference type="ARBA" id="ARBA00024343"/>
    </source>
</evidence>
<comment type="similarity">
    <text evidence="8">Belongs to the AP2/ERF transcription factor family. ERF subfamily.</text>
</comment>
<proteinExistence type="inferred from homology"/>
<dbReference type="InterPro" id="IPR044808">
    <property type="entry name" value="ERF_plant"/>
</dbReference>
<dbReference type="PANTHER" id="PTHR31190:SF499">
    <property type="entry name" value="ETHYLENE-RESPONSIVE TRANSCRIPTION FACTOR ERF105"/>
    <property type="match status" value="1"/>
</dbReference>
<feature type="region of interest" description="Disordered" evidence="9">
    <location>
        <begin position="75"/>
        <end position="115"/>
    </location>
</feature>
<dbReference type="GO" id="GO:0000976">
    <property type="term" value="F:transcription cis-regulatory region binding"/>
    <property type="evidence" value="ECO:0007669"/>
    <property type="project" value="UniProtKB-ARBA"/>
</dbReference>
<evidence type="ECO:0000256" key="4">
    <source>
        <dbReference type="ARBA" id="ARBA00023125"/>
    </source>
</evidence>
<evidence type="ECO:0000313" key="12">
    <source>
        <dbReference type="Proteomes" id="UP001372338"/>
    </source>
</evidence>
<dbReference type="InterPro" id="IPR036955">
    <property type="entry name" value="AP2/ERF_dom_sf"/>
</dbReference>
<feature type="compositionally biased region" description="Low complexity" evidence="9">
    <location>
        <begin position="75"/>
        <end position="87"/>
    </location>
</feature>
<dbReference type="InterPro" id="IPR001471">
    <property type="entry name" value="AP2/ERF_dom"/>
</dbReference>
<dbReference type="SMART" id="SM00380">
    <property type="entry name" value="AP2"/>
    <property type="match status" value="1"/>
</dbReference>
<evidence type="ECO:0000256" key="9">
    <source>
        <dbReference type="SAM" id="MobiDB-lite"/>
    </source>
</evidence>
<dbReference type="AlphaFoldDB" id="A0AAN9PAB5"/>
<dbReference type="PRINTS" id="PR00367">
    <property type="entry name" value="ETHRSPELEMNT"/>
</dbReference>
<dbReference type="GO" id="GO:0005634">
    <property type="term" value="C:nucleus"/>
    <property type="evidence" value="ECO:0007669"/>
    <property type="project" value="UniProtKB-SubCell"/>
</dbReference>
<dbReference type="GO" id="GO:0006950">
    <property type="term" value="P:response to stress"/>
    <property type="evidence" value="ECO:0007669"/>
    <property type="project" value="UniProtKB-ARBA"/>
</dbReference>
<dbReference type="CDD" id="cd00018">
    <property type="entry name" value="AP2"/>
    <property type="match status" value="1"/>
</dbReference>
<gene>
    <name evidence="11" type="ORF">RIF29_04926</name>
</gene>
<comment type="caution">
    <text evidence="11">The sequence shown here is derived from an EMBL/GenBank/DDBJ whole genome shotgun (WGS) entry which is preliminary data.</text>
</comment>
<organism evidence="11 12">
    <name type="scientific">Crotalaria pallida</name>
    <name type="common">Smooth rattlebox</name>
    <name type="synonym">Crotalaria striata</name>
    <dbReference type="NCBI Taxonomy" id="3830"/>
    <lineage>
        <taxon>Eukaryota</taxon>
        <taxon>Viridiplantae</taxon>
        <taxon>Streptophyta</taxon>
        <taxon>Embryophyta</taxon>
        <taxon>Tracheophyta</taxon>
        <taxon>Spermatophyta</taxon>
        <taxon>Magnoliopsida</taxon>
        <taxon>eudicotyledons</taxon>
        <taxon>Gunneridae</taxon>
        <taxon>Pentapetalae</taxon>
        <taxon>rosids</taxon>
        <taxon>fabids</taxon>
        <taxon>Fabales</taxon>
        <taxon>Fabaceae</taxon>
        <taxon>Papilionoideae</taxon>
        <taxon>50 kb inversion clade</taxon>
        <taxon>genistoids sensu lato</taxon>
        <taxon>core genistoids</taxon>
        <taxon>Crotalarieae</taxon>
        <taxon>Crotalaria</taxon>
    </lineage>
</organism>
<dbReference type="Gene3D" id="3.30.730.10">
    <property type="entry name" value="AP2/ERF domain"/>
    <property type="match status" value="1"/>
</dbReference>
<dbReference type="InterPro" id="IPR016177">
    <property type="entry name" value="DNA-bd_dom_sf"/>
</dbReference>
<dbReference type="EMBL" id="JAYWIO010000001">
    <property type="protein sequence ID" value="KAK7290477.1"/>
    <property type="molecule type" value="Genomic_DNA"/>
</dbReference>
<accession>A0AAN9PAB5</accession>
<keyword evidence="4" id="KW-0238">DNA-binding</keyword>
<keyword evidence="6" id="KW-0804">Transcription</keyword>
<evidence type="ECO:0000256" key="2">
    <source>
        <dbReference type="ARBA" id="ARBA00022745"/>
    </source>
</evidence>
<dbReference type="PROSITE" id="PS51032">
    <property type="entry name" value="AP2_ERF"/>
    <property type="match status" value="1"/>
</dbReference>
<dbReference type="GO" id="GO:0003700">
    <property type="term" value="F:DNA-binding transcription factor activity"/>
    <property type="evidence" value="ECO:0007669"/>
    <property type="project" value="InterPro"/>
</dbReference>
<dbReference type="Pfam" id="PF00847">
    <property type="entry name" value="AP2"/>
    <property type="match status" value="1"/>
</dbReference>
<protein>
    <recommendedName>
        <fullName evidence="10">AP2/ERF domain-containing protein</fullName>
    </recommendedName>
</protein>
<comment type="subcellular location">
    <subcellularLocation>
        <location evidence="1">Nucleus</location>
    </subcellularLocation>
</comment>
<evidence type="ECO:0000256" key="1">
    <source>
        <dbReference type="ARBA" id="ARBA00004123"/>
    </source>
</evidence>
<evidence type="ECO:0000256" key="7">
    <source>
        <dbReference type="ARBA" id="ARBA00023242"/>
    </source>
</evidence>
<name>A0AAN9PAB5_CROPI</name>
<keyword evidence="12" id="KW-1185">Reference proteome</keyword>
<keyword evidence="2" id="KW-0936">Ethylene signaling pathway</keyword>
<dbReference type="SUPFAM" id="SSF54171">
    <property type="entry name" value="DNA-binding domain"/>
    <property type="match status" value="1"/>
</dbReference>
<dbReference type="PANTHER" id="PTHR31190">
    <property type="entry name" value="DNA-BINDING DOMAIN"/>
    <property type="match status" value="1"/>
</dbReference>
<evidence type="ECO:0000313" key="11">
    <source>
        <dbReference type="EMBL" id="KAK7290477.1"/>
    </source>
</evidence>
<dbReference type="GO" id="GO:0009873">
    <property type="term" value="P:ethylene-activated signaling pathway"/>
    <property type="evidence" value="ECO:0007669"/>
    <property type="project" value="UniProtKB-KW"/>
</dbReference>
<dbReference type="Proteomes" id="UP001372338">
    <property type="component" value="Unassembled WGS sequence"/>
</dbReference>
<keyword evidence="3" id="KW-0805">Transcription regulation</keyword>
<keyword evidence="7" id="KW-0539">Nucleus</keyword>
<evidence type="ECO:0000259" key="10">
    <source>
        <dbReference type="PROSITE" id="PS51032"/>
    </source>
</evidence>
<sequence>MTTSEETSSSLDKIREHLLGDMSDSFLTNLHPVKLEEDPLQDFDFSSYVSDHSSFCTFLQEYDLVADMEFVDHSSSPSKVLKSSPSKGTPQKRDSDEPTIELSEKNKKNKKKQECCDDEAKHYRGVRRRPWGKYAAEIRDPTRKGSRVWLGTFDREIDAAKAYDCAAFKMRGQKAILNFPLEAGESDPKPNTCGRKRTRVSGLEMPQGQVQIHHGVS</sequence>
<keyword evidence="5" id="KW-0010">Activator</keyword>
<feature type="compositionally biased region" description="Basic and acidic residues" evidence="9">
    <location>
        <begin position="91"/>
        <end position="115"/>
    </location>
</feature>
<feature type="domain" description="AP2/ERF" evidence="10">
    <location>
        <begin position="122"/>
        <end position="180"/>
    </location>
</feature>
<evidence type="ECO:0000256" key="3">
    <source>
        <dbReference type="ARBA" id="ARBA00023015"/>
    </source>
</evidence>